<evidence type="ECO:0000313" key="2">
    <source>
        <dbReference type="Proteomes" id="UP000324383"/>
    </source>
</evidence>
<evidence type="ECO:0000313" key="1">
    <source>
        <dbReference type="EMBL" id="TYK32278.1"/>
    </source>
</evidence>
<keyword evidence="2" id="KW-1185">Reference proteome</keyword>
<dbReference type="RefSeq" id="WP_148730838.1">
    <property type="nucleotide sequence ID" value="NZ_VKLW01000034.1"/>
</dbReference>
<reference evidence="1 2" key="1">
    <citation type="submission" date="2019-07" db="EMBL/GenBank/DDBJ databases">
        <title>Draft Genome Sequences of Bacteroides pyogenes Strains Isolated from the Uterus Holstein Dairy Cows with Metritis.</title>
        <authorList>
            <person name="Cunha F."/>
            <person name="Galvao K.N."/>
            <person name="Jeon S.J."/>
            <person name="Jeong K.C."/>
        </authorList>
    </citation>
    <scope>NUCLEOTIDE SEQUENCE [LARGE SCALE GENOMIC DNA]</scope>
    <source>
        <strain evidence="1 2">KG-31</strain>
    </source>
</reference>
<comment type="caution">
    <text evidence="1">The sequence shown here is derived from an EMBL/GenBank/DDBJ whole genome shotgun (WGS) entry which is preliminary data.</text>
</comment>
<dbReference type="Proteomes" id="UP000324383">
    <property type="component" value="Unassembled WGS sequence"/>
</dbReference>
<sequence length="150" mass="16707">MKHFASHYLYLPGTGFLKQQVVTVSDEGFVEAIAPLTHEVESVEWIPGVIALFSPKQLEALKKNTAGFEKKAAGFEKKAAGFEKKAAGFEKKAAGFAHNHQDGCEQSSRHFQATIKALKEKSIFLYPCVFYPFDFTSMQPVAGTRHKLLR</sequence>
<gene>
    <name evidence="1" type="ORF">FNJ60_12825</name>
</gene>
<dbReference type="AlphaFoldDB" id="A0A5D3E8Z7"/>
<proteinExistence type="predicted"/>
<protein>
    <submittedName>
        <fullName evidence="1">Uncharacterized protein</fullName>
    </submittedName>
</protein>
<dbReference type="EMBL" id="VKLW01000034">
    <property type="protein sequence ID" value="TYK32278.1"/>
    <property type="molecule type" value="Genomic_DNA"/>
</dbReference>
<name>A0A5D3E8Z7_9BACE</name>
<organism evidence="1 2">
    <name type="scientific">Bacteroides pyogenes</name>
    <dbReference type="NCBI Taxonomy" id="310300"/>
    <lineage>
        <taxon>Bacteria</taxon>
        <taxon>Pseudomonadati</taxon>
        <taxon>Bacteroidota</taxon>
        <taxon>Bacteroidia</taxon>
        <taxon>Bacteroidales</taxon>
        <taxon>Bacteroidaceae</taxon>
        <taxon>Bacteroides</taxon>
    </lineage>
</organism>
<accession>A0A5D3E8Z7</accession>